<dbReference type="AlphaFoldDB" id="A0A1M7JJG1"/>
<sequence length="570" mass="63283">MRKKVIVKGLVVTLITSLMTISLVACGSGNKKEETTKESSQVNIEAGQQKGGAYEEEVTITLGRQTLQNAKLPDGDTYEDNAYTRLVKDVYNIKLVDEFEASGDDYGRQVSLALSAGEIPDMMKVATYDELKELYENDMIADLSGVYEDYASDYLKSIYDSYEGRALDKVTFDGKMMALPGTNVDAGPSEVWIRSDWMETLGIQVDQDGNHAITIEELEMVASKFKEANLNQAENVVGMAFAPWLTSGDPDGTYSMNSIAYALGAFPKTWLESDGKVVYGSTAPEMKEALSVISKWFEEGLVDPQLGTRTWDDISALLSNGQTGITFGTWHIPDWLLNNVRVMDPNATFEAYGIENAQGEVSCKHNDAVAGYIVVSKECKNPEAAIKIANLFYDTLVTSNTIEKDYPEVATYIANGVDGSTRPFNIEVNLYTSLLDDYSDVEKFVSGDISIDEVRTTESKNVSSSIQKYLENPTGAEVVDWSKYHSRMKGIELIQTFTENATFNWITPIFPQTTTTMETNQANLDKLEEETFIKIAIGQIDAEEGFNEFVKEWNKLGGKQIIAEIEEQLK</sequence>
<name>A0A1M7JJG1_9FIRM</name>
<feature type="signal peptide" evidence="1">
    <location>
        <begin position="1"/>
        <end position="27"/>
    </location>
</feature>
<dbReference type="InterPro" id="IPR050490">
    <property type="entry name" value="Bact_solute-bd_prot1"/>
</dbReference>
<evidence type="ECO:0000313" key="3">
    <source>
        <dbReference type="Proteomes" id="UP000184038"/>
    </source>
</evidence>
<dbReference type="SUPFAM" id="SSF53850">
    <property type="entry name" value="Periplasmic binding protein-like II"/>
    <property type="match status" value="1"/>
</dbReference>
<dbReference type="Pfam" id="PF01547">
    <property type="entry name" value="SBP_bac_1"/>
    <property type="match status" value="1"/>
</dbReference>
<dbReference type="Gene3D" id="3.40.190.10">
    <property type="entry name" value="Periplasmic binding protein-like II"/>
    <property type="match status" value="3"/>
</dbReference>
<feature type="chain" id="PRO_5013110898" evidence="1">
    <location>
        <begin position="28"/>
        <end position="570"/>
    </location>
</feature>
<evidence type="ECO:0000256" key="1">
    <source>
        <dbReference type="SAM" id="SignalP"/>
    </source>
</evidence>
<dbReference type="RefSeq" id="WP_207650242.1">
    <property type="nucleotide sequence ID" value="NZ_FRCP01000011.1"/>
</dbReference>
<keyword evidence="1" id="KW-0732">Signal</keyword>
<dbReference type="PROSITE" id="PS00018">
    <property type="entry name" value="EF_HAND_1"/>
    <property type="match status" value="1"/>
</dbReference>
<protein>
    <submittedName>
        <fullName evidence="2">Putative aldouronate transport system substrate-binding protein</fullName>
    </submittedName>
</protein>
<gene>
    <name evidence="2" type="ORF">SAMN02746066_02327</name>
</gene>
<evidence type="ECO:0000313" key="2">
    <source>
        <dbReference type="EMBL" id="SHM53220.1"/>
    </source>
</evidence>
<dbReference type="PROSITE" id="PS51257">
    <property type="entry name" value="PROKAR_LIPOPROTEIN"/>
    <property type="match status" value="1"/>
</dbReference>
<dbReference type="InterPro" id="IPR018247">
    <property type="entry name" value="EF_Hand_1_Ca_BS"/>
</dbReference>
<dbReference type="Proteomes" id="UP000184038">
    <property type="component" value="Unassembled WGS sequence"/>
</dbReference>
<dbReference type="InterPro" id="IPR006059">
    <property type="entry name" value="SBP"/>
</dbReference>
<keyword evidence="3" id="KW-1185">Reference proteome</keyword>
<reference evidence="2 3" key="1">
    <citation type="submission" date="2016-11" db="EMBL/GenBank/DDBJ databases">
        <authorList>
            <person name="Jaros S."/>
            <person name="Januszkiewicz K."/>
            <person name="Wedrychowicz H."/>
        </authorList>
    </citation>
    <scope>NUCLEOTIDE SEQUENCE [LARGE SCALE GENOMIC DNA]</scope>
    <source>
        <strain evidence="2 3">DSM 15930</strain>
    </source>
</reference>
<dbReference type="PANTHER" id="PTHR43649">
    <property type="entry name" value="ARABINOSE-BINDING PROTEIN-RELATED"/>
    <property type="match status" value="1"/>
</dbReference>
<dbReference type="EMBL" id="FRCP01000011">
    <property type="protein sequence ID" value="SHM53220.1"/>
    <property type="molecule type" value="Genomic_DNA"/>
</dbReference>
<organism evidence="2 3">
    <name type="scientific">Anaerosporobacter mobilis DSM 15930</name>
    <dbReference type="NCBI Taxonomy" id="1120996"/>
    <lineage>
        <taxon>Bacteria</taxon>
        <taxon>Bacillati</taxon>
        <taxon>Bacillota</taxon>
        <taxon>Clostridia</taxon>
        <taxon>Lachnospirales</taxon>
        <taxon>Lachnospiraceae</taxon>
        <taxon>Anaerosporobacter</taxon>
    </lineage>
</organism>
<dbReference type="STRING" id="1120996.SAMN02746066_02327"/>
<proteinExistence type="predicted"/>
<dbReference type="PANTHER" id="PTHR43649:SF12">
    <property type="entry name" value="DIACETYLCHITOBIOSE BINDING PROTEIN DASA"/>
    <property type="match status" value="1"/>
</dbReference>
<accession>A0A1M7JJG1</accession>